<dbReference type="SUPFAM" id="SSF81496">
    <property type="entry name" value="Cytochrome c1 subunit of cytochrome bc1 complex (Ubiquinol-cytochrome c reductase), transmembrane anchor"/>
    <property type="match status" value="1"/>
</dbReference>
<evidence type="ECO:0000256" key="21">
    <source>
        <dbReference type="PIRSR" id="PIRSR602326-1"/>
    </source>
</evidence>
<keyword evidence="4" id="KW-0813">Transport</keyword>
<evidence type="ECO:0000256" key="14">
    <source>
        <dbReference type="ARBA" id="ARBA00023136"/>
    </source>
</evidence>
<keyword evidence="7" id="KW-0812">Transmembrane</keyword>
<dbReference type="PANTHER" id="PTHR10266">
    <property type="entry name" value="CYTOCHROME C1"/>
    <property type="match status" value="1"/>
</dbReference>
<comment type="subunit">
    <text evidence="19">Component of the ubiquinol-cytochrome c oxidoreductase (cytochrome b-c1 complex, complex III, CIII), a multisubunit enzyme composed of 11 subunits. The complex is composed of 3 respiratory subunits cytochrome b, cytochrome c1 and Rieske protein UQCRFS1, 2 core protein subunits UQCRC1/QCR1 and UQCRC2/QCR2, and 6 low-molecular weight protein subunits UQCRH/QCR6, UQCRB/QCR7, UQCRQ/QCR8, UQCR10/QCR9, UQCR11/QCR10 and subunit 9, the cleavage product of Rieske protein UQCRFS1. The complex exists as an obligatory dimer and forms supercomplexes (SCs) in the inner mitochondrial membrane with NADH-ubiquinone oxidoreductase (complex I, CI) and cytochrome c oxidase (complex IV, CIV), resulting in different assemblies (supercomplex SCI(1)III(2)IV(1) and megacomplex MCI(2)III(2)IV(2)). Interacts with FLVCR2; this interaction occurs in the absence of heme and is disrupted upon heme binding.</text>
</comment>
<dbReference type="Pfam" id="PF02167">
    <property type="entry name" value="Cytochrom_C1"/>
    <property type="match status" value="1"/>
</dbReference>
<dbReference type="CTD" id="38612"/>
<dbReference type="InterPro" id="IPR036909">
    <property type="entry name" value="Cyt_c-like_dom_sf"/>
</dbReference>
<dbReference type="OrthoDB" id="5925at2759"/>
<evidence type="ECO:0000256" key="13">
    <source>
        <dbReference type="ARBA" id="ARBA00023128"/>
    </source>
</evidence>
<comment type="similarity">
    <text evidence="3">Belongs to the cytochrome c family.</text>
</comment>
<dbReference type="PANTHER" id="PTHR10266:SF3">
    <property type="entry name" value="CYTOCHROME C1, HEME PROTEIN, MITOCHONDRIAL"/>
    <property type="match status" value="1"/>
</dbReference>
<evidence type="ECO:0000256" key="9">
    <source>
        <dbReference type="ARBA" id="ARBA00022792"/>
    </source>
</evidence>
<evidence type="ECO:0000313" key="24">
    <source>
        <dbReference type="RefSeq" id="XP_026274783.1"/>
    </source>
</evidence>
<dbReference type="Gene3D" id="1.20.5.100">
    <property type="entry name" value="Cytochrome c1, transmembrane anchor, C-terminal"/>
    <property type="match status" value="1"/>
</dbReference>
<keyword evidence="12 21" id="KW-0408">Iron</keyword>
<dbReference type="GO" id="GO:0009055">
    <property type="term" value="F:electron transfer activity"/>
    <property type="evidence" value="ECO:0007669"/>
    <property type="project" value="InterPro"/>
</dbReference>
<evidence type="ECO:0000256" key="6">
    <source>
        <dbReference type="ARBA" id="ARBA00022660"/>
    </source>
</evidence>
<keyword evidence="8 21" id="KW-0479">Metal-binding</keyword>
<feature type="binding site" description="covalent" evidence="21">
    <location>
        <position position="106"/>
    </location>
    <ligand>
        <name>heme c</name>
        <dbReference type="ChEBI" id="CHEBI:61717"/>
    </ligand>
</feature>
<evidence type="ECO:0000256" key="18">
    <source>
        <dbReference type="ARBA" id="ARBA00041779"/>
    </source>
</evidence>
<evidence type="ECO:0000313" key="23">
    <source>
        <dbReference type="Proteomes" id="UP000504606"/>
    </source>
</evidence>
<keyword evidence="9" id="KW-0999">Mitochondrion inner membrane</keyword>
<dbReference type="SUPFAM" id="SSF46626">
    <property type="entry name" value="Cytochrome c"/>
    <property type="match status" value="1"/>
</dbReference>
<evidence type="ECO:0000256" key="5">
    <source>
        <dbReference type="ARBA" id="ARBA00022617"/>
    </source>
</evidence>
<organism evidence="23 24">
    <name type="scientific">Frankliniella occidentalis</name>
    <name type="common">Western flower thrips</name>
    <name type="synonym">Euthrips occidentalis</name>
    <dbReference type="NCBI Taxonomy" id="133901"/>
    <lineage>
        <taxon>Eukaryota</taxon>
        <taxon>Metazoa</taxon>
        <taxon>Ecdysozoa</taxon>
        <taxon>Arthropoda</taxon>
        <taxon>Hexapoda</taxon>
        <taxon>Insecta</taxon>
        <taxon>Pterygota</taxon>
        <taxon>Neoptera</taxon>
        <taxon>Paraneoptera</taxon>
        <taxon>Thysanoptera</taxon>
        <taxon>Terebrantia</taxon>
        <taxon>Thripoidea</taxon>
        <taxon>Thripidae</taxon>
        <taxon>Frankliniella</taxon>
    </lineage>
</organism>
<evidence type="ECO:0000256" key="12">
    <source>
        <dbReference type="ARBA" id="ARBA00023004"/>
    </source>
</evidence>
<keyword evidence="13" id="KW-0496">Mitochondrion</keyword>
<evidence type="ECO:0000256" key="4">
    <source>
        <dbReference type="ARBA" id="ARBA00022448"/>
    </source>
</evidence>
<feature type="binding site" description="axial binding residue" evidence="21">
    <location>
        <position position="105"/>
    </location>
    <ligand>
        <name>heme c</name>
        <dbReference type="ChEBI" id="CHEBI:61717"/>
    </ligand>
    <ligandPart>
        <name>Fe</name>
        <dbReference type="ChEBI" id="CHEBI:18248"/>
    </ligandPart>
</feature>
<name>A0A6J1S2D9_FRAOC</name>
<keyword evidence="5 21" id="KW-0349">Heme</keyword>
<protein>
    <recommendedName>
        <fullName evidence="15">Cytochrome c1, heme protein, mitochondrial</fullName>
    </recommendedName>
    <alternativeName>
        <fullName evidence="18">Complex III subunit 4</fullName>
    </alternativeName>
    <alternativeName>
        <fullName evidence="17">Complex III subunit IV</fullName>
    </alternativeName>
    <alternativeName>
        <fullName evidence="16">Cytochrome b-c1 complex subunit 4</fullName>
    </alternativeName>
    <alternativeName>
        <fullName evidence="20">Ubiquinol-cytochrome-c reductase complex cytochrome c1 subunit</fullName>
    </alternativeName>
</protein>
<dbReference type="GO" id="GO:0020037">
    <property type="term" value="F:heme binding"/>
    <property type="evidence" value="ECO:0007669"/>
    <property type="project" value="InterPro"/>
</dbReference>
<dbReference type="AlphaFoldDB" id="A0A6J1S2D9"/>
<dbReference type="Gene3D" id="1.10.760.10">
    <property type="entry name" value="Cytochrome c-like domain"/>
    <property type="match status" value="1"/>
</dbReference>
<keyword evidence="11" id="KW-1133">Transmembrane helix</keyword>
<dbReference type="InterPro" id="IPR002326">
    <property type="entry name" value="Cyt_c1"/>
</dbReference>
<feature type="binding site" description="axial binding residue" evidence="21">
    <location>
        <position position="225"/>
    </location>
    <ligand>
        <name>heme c</name>
        <dbReference type="ChEBI" id="CHEBI:61717"/>
    </ligand>
    <ligandPart>
        <name>Fe</name>
        <dbReference type="ChEBI" id="CHEBI:18248"/>
    </ligandPart>
</feature>
<evidence type="ECO:0000256" key="7">
    <source>
        <dbReference type="ARBA" id="ARBA00022692"/>
    </source>
</evidence>
<keyword evidence="10" id="KW-0249">Electron transport</keyword>
<evidence type="ECO:0000256" key="19">
    <source>
        <dbReference type="ARBA" id="ARBA00062753"/>
    </source>
</evidence>
<comment type="cofactor">
    <cofactor evidence="21">
        <name>heme c</name>
        <dbReference type="ChEBI" id="CHEBI:61717"/>
    </cofactor>
    <text evidence="21">Binds 1 heme c group covalently per subunit.</text>
</comment>
<dbReference type="KEGG" id="foc:113204004"/>
<dbReference type="RefSeq" id="XP_026274783.1">
    <property type="nucleotide sequence ID" value="XM_026418998.2"/>
</dbReference>
<dbReference type="Proteomes" id="UP000504606">
    <property type="component" value="Unplaced"/>
</dbReference>
<evidence type="ECO:0000256" key="3">
    <source>
        <dbReference type="ARBA" id="ARBA00006488"/>
    </source>
</evidence>
<dbReference type="InterPro" id="IPR009056">
    <property type="entry name" value="Cyt_c-like_dom"/>
</dbReference>
<sequence>MAACMRRICGAGLLKSNHGIVLQQANKYSSSSTWTKSQKALCTSAGVLAGGVAALWYTLDRSVQAKDLILHPPEQDWPHKGLLGSFDHASLRRGYEVYKQVCAACHSMQYVRYRELIGVTHTEEEVKAEAAEIMVEDGPDDTGAMFKRPGKPADRFPSPYPNENAARAANNGAYPPDLSLIAAARHGGEDYLFSLLTGYCEAPAGVVLQEGQHFNPYFMGGAIGMAQAIYSESAEFGDGTPASASQIAKDVSAFLRWCSEPEHDQRKKTGLKALLMLAAFTAISIYWKRHSWSSLKSTKILYVPRKKL</sequence>
<dbReference type="FunFam" id="1.20.5.100:FF:000003">
    <property type="entry name" value="Cytochrome c1, heme protein, mitochondrial"/>
    <property type="match status" value="1"/>
</dbReference>
<evidence type="ECO:0000256" key="2">
    <source>
        <dbReference type="ARBA" id="ARBA00004273"/>
    </source>
</evidence>
<evidence type="ECO:0000256" key="15">
    <source>
        <dbReference type="ARBA" id="ARBA00040084"/>
    </source>
</evidence>
<evidence type="ECO:0000259" key="22">
    <source>
        <dbReference type="PROSITE" id="PS51007"/>
    </source>
</evidence>
<evidence type="ECO:0000256" key="17">
    <source>
        <dbReference type="ARBA" id="ARBA00041724"/>
    </source>
</evidence>
<evidence type="ECO:0000256" key="20">
    <source>
        <dbReference type="ARBA" id="ARBA00079825"/>
    </source>
</evidence>
<keyword evidence="14" id="KW-0472">Membrane</keyword>
<reference evidence="24" key="1">
    <citation type="submission" date="2025-08" db="UniProtKB">
        <authorList>
            <consortium name="RefSeq"/>
        </authorList>
    </citation>
    <scope>IDENTIFICATION</scope>
    <source>
        <tissue evidence="24">Whole organism</tissue>
    </source>
</reference>
<evidence type="ECO:0000256" key="8">
    <source>
        <dbReference type="ARBA" id="ARBA00022723"/>
    </source>
</evidence>
<feature type="binding site" description="covalent" evidence="21">
    <location>
        <position position="102"/>
    </location>
    <ligand>
        <name>heme c</name>
        <dbReference type="ChEBI" id="CHEBI:61717"/>
    </ligand>
</feature>
<dbReference type="PROSITE" id="PS51007">
    <property type="entry name" value="CYTC"/>
    <property type="match status" value="1"/>
</dbReference>
<dbReference type="InterPro" id="IPR021157">
    <property type="entry name" value="Cyt_c1_TM_anchor_C"/>
</dbReference>
<evidence type="ECO:0000256" key="1">
    <source>
        <dbReference type="ARBA" id="ARBA00002555"/>
    </source>
</evidence>
<evidence type="ECO:0000256" key="16">
    <source>
        <dbReference type="ARBA" id="ARBA00041262"/>
    </source>
</evidence>
<comment type="function">
    <text evidence="1">Electron carrier protein. The oxidized form of the cytochrome c heme group can accept an electron from the heme group of the cytochrome c1 subunit of cytochrome reductase. Cytochrome c then transfers this electron to the cytochrome oxidase complex, the final protein carrier in the mitochondrial electron-transport chain.</text>
</comment>
<dbReference type="GeneID" id="113204004"/>
<dbReference type="GO" id="GO:0005743">
    <property type="term" value="C:mitochondrial inner membrane"/>
    <property type="evidence" value="ECO:0007669"/>
    <property type="project" value="UniProtKB-SubCell"/>
</dbReference>
<feature type="domain" description="Cytochrome c" evidence="22">
    <location>
        <begin position="89"/>
        <end position="291"/>
    </location>
</feature>
<keyword evidence="6" id="KW-0679">Respiratory chain</keyword>
<accession>A0A6J1S2D9</accession>
<comment type="subcellular location">
    <subcellularLocation>
        <location evidence="2">Mitochondrion inner membrane</location>
    </subcellularLocation>
</comment>
<proteinExistence type="inferred from homology"/>
<keyword evidence="23" id="KW-1185">Reference proteome</keyword>
<evidence type="ECO:0000256" key="10">
    <source>
        <dbReference type="ARBA" id="ARBA00022982"/>
    </source>
</evidence>
<dbReference type="PRINTS" id="PR00603">
    <property type="entry name" value="CYTOCHROMEC1"/>
</dbReference>
<gene>
    <name evidence="24" type="primary">LOC113204004</name>
</gene>
<dbReference type="FunFam" id="1.10.760.10:FF:000002">
    <property type="entry name" value="Cytochrome c1, heme protein"/>
    <property type="match status" value="1"/>
</dbReference>
<evidence type="ECO:0000256" key="11">
    <source>
        <dbReference type="ARBA" id="ARBA00022989"/>
    </source>
</evidence>
<dbReference type="GO" id="GO:0046872">
    <property type="term" value="F:metal ion binding"/>
    <property type="evidence" value="ECO:0007669"/>
    <property type="project" value="UniProtKB-KW"/>
</dbReference>
<dbReference type="GO" id="GO:0006122">
    <property type="term" value="P:mitochondrial electron transport, ubiquinol to cytochrome c"/>
    <property type="evidence" value="ECO:0007669"/>
    <property type="project" value="TreeGrafter"/>
</dbReference>